<evidence type="ECO:0000313" key="1">
    <source>
        <dbReference type="EMBL" id="JAS01448.1"/>
    </source>
</evidence>
<feature type="non-terminal residue" evidence="1">
    <location>
        <position position="1"/>
    </location>
</feature>
<organism evidence="1">
    <name type="scientific">Triatoma infestans</name>
    <name type="common">Assassin bug</name>
    <dbReference type="NCBI Taxonomy" id="30076"/>
    <lineage>
        <taxon>Eukaryota</taxon>
        <taxon>Metazoa</taxon>
        <taxon>Ecdysozoa</taxon>
        <taxon>Arthropoda</taxon>
        <taxon>Hexapoda</taxon>
        <taxon>Insecta</taxon>
        <taxon>Pterygota</taxon>
        <taxon>Neoptera</taxon>
        <taxon>Paraneoptera</taxon>
        <taxon>Hemiptera</taxon>
        <taxon>Heteroptera</taxon>
        <taxon>Panheteroptera</taxon>
        <taxon>Cimicomorpha</taxon>
        <taxon>Reduviidae</taxon>
        <taxon>Triatominae</taxon>
        <taxon>Triatoma</taxon>
    </lineage>
</organism>
<reference evidence="1" key="2">
    <citation type="journal article" date="2017" name="J. Med. Entomol.">
        <title>Transcriptome Analysis of the Triatoma infestans (Hemiptera: Reduviidae) Integument.</title>
        <authorList>
            <person name="Calderon-Fernandez G.M."/>
            <person name="Moriconi D.E."/>
            <person name="Dulbecco A.B."/>
            <person name="Juarez M.P."/>
        </authorList>
    </citation>
    <scope>NUCLEOTIDE SEQUENCE</scope>
    <source>
        <strain evidence="1">Int1</strain>
        <tissue evidence="1">Integument</tissue>
    </source>
</reference>
<reference evidence="1" key="1">
    <citation type="submission" date="2016-04" db="EMBL/GenBank/DDBJ databases">
        <authorList>
            <person name="Calderon-Fernandez G.M.Sr."/>
        </authorList>
    </citation>
    <scope>NUCLEOTIDE SEQUENCE</scope>
    <source>
        <strain evidence="1">Int1</strain>
        <tissue evidence="1">Integument</tissue>
    </source>
</reference>
<dbReference type="AlphaFoldDB" id="A0A161MMK3"/>
<dbReference type="GO" id="GO:0016740">
    <property type="term" value="F:transferase activity"/>
    <property type="evidence" value="ECO:0007669"/>
    <property type="project" value="UniProtKB-KW"/>
</dbReference>
<protein>
    <submittedName>
        <fullName evidence="1">Heparan-alpha-glucosaminide n-acetyltransferase</fullName>
    </submittedName>
</protein>
<proteinExistence type="predicted"/>
<keyword evidence="1" id="KW-0808">Transferase</keyword>
<dbReference type="EMBL" id="GEMB01001716">
    <property type="protein sequence ID" value="JAS01448.1"/>
    <property type="molecule type" value="Transcribed_RNA"/>
</dbReference>
<accession>A0A161MMK3</accession>
<name>A0A161MMK3_TRIIF</name>
<sequence length="101" mass="12097">HCSPLIFTYFFWNCCSDRHTMSWLENPGRYFGKYDLTELNVDEAYLNITTDSPVYLYGLTDECYRCPFTYLNKIEESLILKVSTVYGLYWRLYKNVTNKIN</sequence>